<evidence type="ECO:0000313" key="2">
    <source>
        <dbReference type="EMBL" id="TRM67378.1"/>
    </source>
</evidence>
<protein>
    <submittedName>
        <fullName evidence="2">Uncharacterized protein</fullName>
    </submittedName>
</protein>
<sequence length="161" mass="17583">MAVRRTSGLGEGKVLRSGPPSQGRARGTQDLRCHYCAGFAYVPNFANVSRTFKIRELGGKGWEIGGRAGKEEMGRCAAAHVRGSGLRNSKVQECAWLFEVRSPDGVRSCPGAASLGGRVVCWALAMEVRSGGLRCAWEVYEAARWRGLRDQRRDLLSVSRV</sequence>
<proteinExistence type="predicted"/>
<accession>A0A550CRH2</accession>
<organism evidence="2 3">
    <name type="scientific">Schizophyllum amplum</name>
    <dbReference type="NCBI Taxonomy" id="97359"/>
    <lineage>
        <taxon>Eukaryota</taxon>
        <taxon>Fungi</taxon>
        <taxon>Dikarya</taxon>
        <taxon>Basidiomycota</taxon>
        <taxon>Agaricomycotina</taxon>
        <taxon>Agaricomycetes</taxon>
        <taxon>Agaricomycetidae</taxon>
        <taxon>Agaricales</taxon>
        <taxon>Schizophyllaceae</taxon>
        <taxon>Schizophyllum</taxon>
    </lineage>
</organism>
<dbReference type="AlphaFoldDB" id="A0A550CRH2"/>
<feature type="non-terminal residue" evidence="2">
    <location>
        <position position="161"/>
    </location>
</feature>
<gene>
    <name evidence="2" type="ORF">BD626DRAFT_478665</name>
</gene>
<keyword evidence="3" id="KW-1185">Reference proteome</keyword>
<name>A0A550CRH2_9AGAR</name>
<dbReference type="Proteomes" id="UP000320762">
    <property type="component" value="Unassembled WGS sequence"/>
</dbReference>
<evidence type="ECO:0000256" key="1">
    <source>
        <dbReference type="SAM" id="MobiDB-lite"/>
    </source>
</evidence>
<reference evidence="2 3" key="1">
    <citation type="journal article" date="2019" name="New Phytol.">
        <title>Comparative genomics reveals unique wood-decay strategies and fruiting body development in the Schizophyllaceae.</title>
        <authorList>
            <person name="Almasi E."/>
            <person name="Sahu N."/>
            <person name="Krizsan K."/>
            <person name="Balint B."/>
            <person name="Kovacs G.M."/>
            <person name="Kiss B."/>
            <person name="Cseklye J."/>
            <person name="Drula E."/>
            <person name="Henrissat B."/>
            <person name="Nagy I."/>
            <person name="Chovatia M."/>
            <person name="Adam C."/>
            <person name="LaButti K."/>
            <person name="Lipzen A."/>
            <person name="Riley R."/>
            <person name="Grigoriev I.V."/>
            <person name="Nagy L.G."/>
        </authorList>
    </citation>
    <scope>NUCLEOTIDE SEQUENCE [LARGE SCALE GENOMIC DNA]</scope>
    <source>
        <strain evidence="2 3">NL-1724</strain>
    </source>
</reference>
<feature type="region of interest" description="Disordered" evidence="1">
    <location>
        <begin position="1"/>
        <end position="27"/>
    </location>
</feature>
<dbReference type="EMBL" id="VDMD01000002">
    <property type="protein sequence ID" value="TRM67378.1"/>
    <property type="molecule type" value="Genomic_DNA"/>
</dbReference>
<comment type="caution">
    <text evidence="2">The sequence shown here is derived from an EMBL/GenBank/DDBJ whole genome shotgun (WGS) entry which is preliminary data.</text>
</comment>
<evidence type="ECO:0000313" key="3">
    <source>
        <dbReference type="Proteomes" id="UP000320762"/>
    </source>
</evidence>